<keyword evidence="1" id="KW-0812">Transmembrane</keyword>
<keyword evidence="1" id="KW-0472">Membrane</keyword>
<gene>
    <name evidence="3" type="ORF">JF625_10015</name>
</gene>
<accession>A0A952FLP1</accession>
<keyword evidence="1" id="KW-1133">Transmembrane helix</keyword>
<evidence type="ECO:0000313" key="3">
    <source>
        <dbReference type="EMBL" id="MBW8725475.1"/>
    </source>
</evidence>
<reference evidence="3" key="1">
    <citation type="submission" date="2020-06" db="EMBL/GenBank/DDBJ databases">
        <title>Stable isotope informed genome-resolved metagenomics uncovers potential trophic interactions in rhizosphere soil.</title>
        <authorList>
            <person name="Starr E.P."/>
            <person name="Shi S."/>
            <person name="Blazewicz S.J."/>
            <person name="Koch B.J."/>
            <person name="Probst A.J."/>
            <person name="Hungate B.A."/>
            <person name="Pett-Ridge J."/>
            <person name="Firestone M.K."/>
            <person name="Banfield J.F."/>
        </authorList>
    </citation>
    <scope>NUCLEOTIDE SEQUENCE</scope>
    <source>
        <strain evidence="3">YM_69_17</strain>
    </source>
</reference>
<feature type="transmembrane region" description="Helical" evidence="1">
    <location>
        <begin position="49"/>
        <end position="72"/>
    </location>
</feature>
<organism evidence="3 4">
    <name type="scientific">Inquilinus limosus</name>
    <dbReference type="NCBI Taxonomy" id="171674"/>
    <lineage>
        <taxon>Bacteria</taxon>
        <taxon>Pseudomonadati</taxon>
        <taxon>Pseudomonadota</taxon>
        <taxon>Alphaproteobacteria</taxon>
        <taxon>Rhodospirillales</taxon>
        <taxon>Rhodospirillaceae</taxon>
        <taxon>Inquilinus</taxon>
    </lineage>
</organism>
<comment type="caution">
    <text evidence="3">The sequence shown here is derived from an EMBL/GenBank/DDBJ whole genome shotgun (WGS) entry which is preliminary data.</text>
</comment>
<feature type="domain" description="N-acetyltransferase" evidence="2">
    <location>
        <begin position="15"/>
        <end position="171"/>
    </location>
</feature>
<dbReference type="SUPFAM" id="SSF55729">
    <property type="entry name" value="Acyl-CoA N-acyltransferases (Nat)"/>
    <property type="match status" value="1"/>
</dbReference>
<dbReference type="InterPro" id="IPR051531">
    <property type="entry name" value="N-acetyltransferase"/>
</dbReference>
<dbReference type="InterPro" id="IPR000182">
    <property type="entry name" value="GNAT_dom"/>
</dbReference>
<dbReference type="AlphaFoldDB" id="A0A952FLP1"/>
<dbReference type="PANTHER" id="PTHR43792">
    <property type="entry name" value="GNAT FAMILY, PUTATIVE (AFU_ORTHOLOGUE AFUA_3G00765)-RELATED-RELATED"/>
    <property type="match status" value="1"/>
</dbReference>
<dbReference type="PANTHER" id="PTHR43792:SF1">
    <property type="entry name" value="N-ACETYLTRANSFERASE DOMAIN-CONTAINING PROTEIN"/>
    <property type="match status" value="1"/>
</dbReference>
<evidence type="ECO:0000256" key="1">
    <source>
        <dbReference type="SAM" id="Phobius"/>
    </source>
</evidence>
<name>A0A952FLP1_9PROT</name>
<evidence type="ECO:0000313" key="4">
    <source>
        <dbReference type="Proteomes" id="UP000700706"/>
    </source>
</evidence>
<dbReference type="EMBL" id="JAEKLZ010000172">
    <property type="protein sequence ID" value="MBW8725475.1"/>
    <property type="molecule type" value="Genomic_DNA"/>
</dbReference>
<dbReference type="Pfam" id="PF13302">
    <property type="entry name" value="Acetyltransf_3"/>
    <property type="match status" value="1"/>
</dbReference>
<dbReference type="Proteomes" id="UP000700706">
    <property type="component" value="Unassembled WGS sequence"/>
</dbReference>
<evidence type="ECO:0000259" key="2">
    <source>
        <dbReference type="PROSITE" id="PS51186"/>
    </source>
</evidence>
<dbReference type="GO" id="GO:0016747">
    <property type="term" value="F:acyltransferase activity, transferring groups other than amino-acyl groups"/>
    <property type="evidence" value="ECO:0007669"/>
    <property type="project" value="InterPro"/>
</dbReference>
<sequence>MPTPESLPVLETARLILRPIRAEDFDAWAEFMADPEATRFLGGALTRPAAWRGFIMVAGAWAMQGFAMFSVIEKATGRWVGRLGPWQPEGWPGTEVGWGLCRAAWGKGYATEGAAATIDWAFDHLGWTEVIHCIAPDNEPSKAVARRLGSRFHGLDQLPAPIDTEVEIWGQTREEWRSRAADGRP</sequence>
<dbReference type="Gene3D" id="3.40.630.30">
    <property type="match status" value="1"/>
</dbReference>
<proteinExistence type="predicted"/>
<dbReference type="InterPro" id="IPR016181">
    <property type="entry name" value="Acyl_CoA_acyltransferase"/>
</dbReference>
<protein>
    <submittedName>
        <fullName evidence="3">GNAT family N-acetyltransferase</fullName>
    </submittedName>
</protein>
<dbReference type="PROSITE" id="PS51186">
    <property type="entry name" value="GNAT"/>
    <property type="match status" value="1"/>
</dbReference>